<name>A0A918ILP4_9RHOB</name>
<gene>
    <name evidence="6" type="primary">fliS</name>
    <name evidence="6" type="ORF">GCM10011452_01740</name>
</gene>
<evidence type="ECO:0000256" key="2">
    <source>
        <dbReference type="ARBA" id="ARBA00008787"/>
    </source>
</evidence>
<evidence type="ECO:0000313" key="7">
    <source>
        <dbReference type="Proteomes" id="UP000628984"/>
    </source>
</evidence>
<evidence type="ECO:0000256" key="3">
    <source>
        <dbReference type="ARBA" id="ARBA00022490"/>
    </source>
</evidence>
<reference evidence="6" key="2">
    <citation type="submission" date="2020-09" db="EMBL/GenBank/DDBJ databases">
        <authorList>
            <person name="Sun Q."/>
            <person name="Kim S."/>
        </authorList>
    </citation>
    <scope>NUCLEOTIDE SEQUENCE</scope>
    <source>
        <strain evidence="6">KCTC 23714</strain>
    </source>
</reference>
<proteinExistence type="inferred from homology"/>
<dbReference type="PANTHER" id="PTHR34773">
    <property type="entry name" value="FLAGELLAR SECRETION CHAPERONE FLIS"/>
    <property type="match status" value="1"/>
</dbReference>
<evidence type="ECO:0000256" key="1">
    <source>
        <dbReference type="ARBA" id="ARBA00004514"/>
    </source>
</evidence>
<dbReference type="SUPFAM" id="SSF101116">
    <property type="entry name" value="Flagellar export chaperone FliS"/>
    <property type="match status" value="1"/>
</dbReference>
<keyword evidence="6" id="KW-0969">Cilium</keyword>
<comment type="similarity">
    <text evidence="2">Belongs to the FliS family.</text>
</comment>
<dbReference type="InterPro" id="IPR036584">
    <property type="entry name" value="FliS_sf"/>
</dbReference>
<evidence type="ECO:0000256" key="4">
    <source>
        <dbReference type="ARBA" id="ARBA00022795"/>
    </source>
</evidence>
<comment type="subcellular location">
    <subcellularLocation>
        <location evidence="1">Cytoplasm</location>
        <location evidence="1">Cytosol</location>
    </subcellularLocation>
</comment>
<protein>
    <submittedName>
        <fullName evidence="6">Flagellar biosynthesis protein FliS</fullName>
    </submittedName>
</protein>
<keyword evidence="6" id="KW-0966">Cell projection</keyword>
<dbReference type="Gene3D" id="1.20.120.340">
    <property type="entry name" value="Flagellar protein FliS"/>
    <property type="match status" value="1"/>
</dbReference>
<dbReference type="Proteomes" id="UP000628984">
    <property type="component" value="Unassembled WGS sequence"/>
</dbReference>
<dbReference type="RefSeq" id="WP_189631916.1">
    <property type="nucleotide sequence ID" value="NZ_BMYQ01000001.1"/>
</dbReference>
<keyword evidence="6" id="KW-0282">Flagellum</keyword>
<sequence length="130" mass="14298">MTFLDARSQYRRANSGATTVPEDPHGIVLFTLRELERALQVVAAAMADDRPMPDLHLTRALTAIYVLQSSLDFEKGGEISDNLFKVYEHCRQQLLATFRREDGADLGRCAQLIGGIISAWAQIAPNPAAA</sequence>
<dbReference type="Pfam" id="PF02561">
    <property type="entry name" value="FliS"/>
    <property type="match status" value="1"/>
</dbReference>
<keyword evidence="7" id="KW-1185">Reference proteome</keyword>
<reference evidence="6" key="1">
    <citation type="journal article" date="2014" name="Int. J. Syst. Evol. Microbiol.">
        <title>Complete genome sequence of Corynebacterium casei LMG S-19264T (=DSM 44701T), isolated from a smear-ripened cheese.</title>
        <authorList>
            <consortium name="US DOE Joint Genome Institute (JGI-PGF)"/>
            <person name="Walter F."/>
            <person name="Albersmeier A."/>
            <person name="Kalinowski J."/>
            <person name="Ruckert C."/>
        </authorList>
    </citation>
    <scope>NUCLEOTIDE SEQUENCE</scope>
    <source>
        <strain evidence="6">KCTC 23714</strain>
    </source>
</reference>
<dbReference type="EMBL" id="BMYQ01000001">
    <property type="protein sequence ID" value="GGW21427.1"/>
    <property type="molecule type" value="Genomic_DNA"/>
</dbReference>
<dbReference type="CDD" id="cd16098">
    <property type="entry name" value="FliS"/>
    <property type="match status" value="1"/>
</dbReference>
<evidence type="ECO:0000256" key="5">
    <source>
        <dbReference type="ARBA" id="ARBA00023186"/>
    </source>
</evidence>
<dbReference type="InterPro" id="IPR003713">
    <property type="entry name" value="FliS"/>
</dbReference>
<dbReference type="GO" id="GO:0044780">
    <property type="term" value="P:bacterial-type flagellum assembly"/>
    <property type="evidence" value="ECO:0007669"/>
    <property type="project" value="InterPro"/>
</dbReference>
<dbReference type="GO" id="GO:0071973">
    <property type="term" value="P:bacterial-type flagellum-dependent cell motility"/>
    <property type="evidence" value="ECO:0007669"/>
    <property type="project" value="TreeGrafter"/>
</dbReference>
<dbReference type="GO" id="GO:0005829">
    <property type="term" value="C:cytosol"/>
    <property type="evidence" value="ECO:0007669"/>
    <property type="project" value="UniProtKB-SubCell"/>
</dbReference>
<keyword evidence="3" id="KW-0963">Cytoplasm</keyword>
<keyword evidence="4" id="KW-1005">Bacterial flagellum biogenesis</keyword>
<organism evidence="6 7">
    <name type="scientific">Gemmobacter lanyuensis</name>
    <dbReference type="NCBI Taxonomy" id="1054497"/>
    <lineage>
        <taxon>Bacteria</taxon>
        <taxon>Pseudomonadati</taxon>
        <taxon>Pseudomonadota</taxon>
        <taxon>Alphaproteobacteria</taxon>
        <taxon>Rhodobacterales</taxon>
        <taxon>Paracoccaceae</taxon>
        <taxon>Gemmobacter</taxon>
    </lineage>
</organism>
<comment type="caution">
    <text evidence="6">The sequence shown here is derived from an EMBL/GenBank/DDBJ whole genome shotgun (WGS) entry which is preliminary data.</text>
</comment>
<keyword evidence="5" id="KW-0143">Chaperone</keyword>
<dbReference type="PANTHER" id="PTHR34773:SF1">
    <property type="entry name" value="FLAGELLAR SECRETION CHAPERONE FLIS"/>
    <property type="match status" value="1"/>
</dbReference>
<dbReference type="AlphaFoldDB" id="A0A918ILP4"/>
<evidence type="ECO:0000313" key="6">
    <source>
        <dbReference type="EMBL" id="GGW21427.1"/>
    </source>
</evidence>
<accession>A0A918ILP4</accession>